<feature type="transmembrane region" description="Helical" evidence="5">
    <location>
        <begin position="126"/>
        <end position="144"/>
    </location>
</feature>
<evidence type="ECO:0000313" key="6">
    <source>
        <dbReference type="EMBL" id="KAL3806523.1"/>
    </source>
</evidence>
<feature type="transmembrane region" description="Helical" evidence="5">
    <location>
        <begin position="95"/>
        <end position="114"/>
    </location>
</feature>
<dbReference type="AlphaFoldDB" id="A0ABD3R1M2"/>
<dbReference type="PANTHER" id="PTHR36116:SF1">
    <property type="entry name" value="UPF0060 MEMBRANE PROTEIN YNFA"/>
    <property type="match status" value="1"/>
</dbReference>
<keyword evidence="3 5" id="KW-1133">Transmembrane helix</keyword>
<organism evidence="6 7">
    <name type="scientific">Cyclostephanos tholiformis</name>
    <dbReference type="NCBI Taxonomy" id="382380"/>
    <lineage>
        <taxon>Eukaryota</taxon>
        <taxon>Sar</taxon>
        <taxon>Stramenopiles</taxon>
        <taxon>Ochrophyta</taxon>
        <taxon>Bacillariophyta</taxon>
        <taxon>Coscinodiscophyceae</taxon>
        <taxon>Thalassiosirophycidae</taxon>
        <taxon>Stephanodiscales</taxon>
        <taxon>Stephanodiscaceae</taxon>
        <taxon>Cyclostephanos</taxon>
    </lineage>
</organism>
<keyword evidence="4 5" id="KW-0472">Membrane</keyword>
<feature type="transmembrane region" description="Helical" evidence="5">
    <location>
        <begin position="64"/>
        <end position="80"/>
    </location>
</feature>
<accession>A0ABD3R1M2</accession>
<keyword evidence="1" id="KW-1003">Cell membrane</keyword>
<evidence type="ECO:0000256" key="5">
    <source>
        <dbReference type="SAM" id="Phobius"/>
    </source>
</evidence>
<feature type="transmembrane region" description="Helical" evidence="5">
    <location>
        <begin position="20"/>
        <end position="44"/>
    </location>
</feature>
<dbReference type="InterPro" id="IPR003844">
    <property type="entry name" value="UPF0060"/>
</dbReference>
<feature type="non-terminal residue" evidence="6">
    <location>
        <position position="1"/>
    </location>
</feature>
<evidence type="ECO:0000313" key="7">
    <source>
        <dbReference type="Proteomes" id="UP001530377"/>
    </source>
</evidence>
<dbReference type="PANTHER" id="PTHR36116">
    <property type="entry name" value="UPF0060 MEMBRANE PROTEIN YNFA"/>
    <property type="match status" value="1"/>
</dbReference>
<comment type="caution">
    <text evidence="6">The sequence shown here is derived from an EMBL/GenBank/DDBJ whole genome shotgun (WGS) entry which is preliminary data.</text>
</comment>
<sequence>KENGEYNDDDDGGGFHWTAIAIVQSIAIFILAGIAEIMGGWLVWATIKGVRDADDGGNIRKRPWYYALVGSLVLVAYGYIPCLQPSASTDGFGRIYAAYGGYFIVLSFLLAWALEGDVARPDVGDLVGGGIALVGVFVIMFWPGR</sequence>
<reference evidence="6 7" key="1">
    <citation type="submission" date="2024-10" db="EMBL/GenBank/DDBJ databases">
        <title>Updated reference genomes for cyclostephanoid diatoms.</title>
        <authorList>
            <person name="Roberts W.R."/>
            <person name="Alverson A.J."/>
        </authorList>
    </citation>
    <scope>NUCLEOTIDE SEQUENCE [LARGE SCALE GENOMIC DNA]</scope>
    <source>
        <strain evidence="6 7">AJA228-03</strain>
    </source>
</reference>
<keyword evidence="2 5" id="KW-0812">Transmembrane</keyword>
<proteinExistence type="predicted"/>
<evidence type="ECO:0000256" key="4">
    <source>
        <dbReference type="ARBA" id="ARBA00023136"/>
    </source>
</evidence>
<keyword evidence="7" id="KW-1185">Reference proteome</keyword>
<gene>
    <name evidence="6" type="ORF">ACHAXA_002565</name>
</gene>
<dbReference type="Pfam" id="PF02694">
    <property type="entry name" value="UPF0060"/>
    <property type="match status" value="1"/>
</dbReference>
<evidence type="ECO:0000256" key="1">
    <source>
        <dbReference type="ARBA" id="ARBA00022475"/>
    </source>
</evidence>
<evidence type="ECO:0000256" key="3">
    <source>
        <dbReference type="ARBA" id="ARBA00022989"/>
    </source>
</evidence>
<evidence type="ECO:0000256" key="2">
    <source>
        <dbReference type="ARBA" id="ARBA00022692"/>
    </source>
</evidence>
<protein>
    <recommendedName>
        <fullName evidence="8">YnfA family protein</fullName>
    </recommendedName>
</protein>
<dbReference type="Proteomes" id="UP001530377">
    <property type="component" value="Unassembled WGS sequence"/>
</dbReference>
<dbReference type="EMBL" id="JALLPB020000790">
    <property type="protein sequence ID" value="KAL3806523.1"/>
    <property type="molecule type" value="Genomic_DNA"/>
</dbReference>
<name>A0ABD3R1M2_9STRA</name>
<evidence type="ECO:0008006" key="8">
    <source>
        <dbReference type="Google" id="ProtNLM"/>
    </source>
</evidence>